<keyword evidence="3" id="KW-1185">Reference proteome</keyword>
<evidence type="ECO:0000256" key="1">
    <source>
        <dbReference type="SAM" id="Phobius"/>
    </source>
</evidence>
<gene>
    <name evidence="2" type="ORF">bsdE14_02460</name>
</gene>
<dbReference type="SMART" id="SM00567">
    <property type="entry name" value="EZ_HEAT"/>
    <property type="match status" value="3"/>
</dbReference>
<dbReference type="InterPro" id="IPR016024">
    <property type="entry name" value="ARM-type_fold"/>
</dbReference>
<sequence>MERYVYYSIILFSSFIFFLYAYLLYQKALEFIEAKKEKAFKKEVIPFIDKIMQDLENRYPDEDKILKIRTIIKNRIKRKLIIERIIVYTELYNGKIRNSMTRLCEETGIVDYELKNLKKGDKFNIALSCKNLGEFRSKRALSELVKIIDKNFVDIRYHSLMAISKIGDANSLVNAFNKLSSNLLLSDRSLTEIIDSFEGDKAQLYKSMINSDDVFLSTIFIKSAGNYMDIDLNYQISKYIDDEDKNRRIAAIKAIGQNGDVRFLDKLIDKLKDEEWEVRSTASKSLGRIGDSKALPKLVESLSDSQWWVRYNSARSIFQIPRGIEIIETVIKGEDKFAKDILIASLEDSGVINDIYLYENSQDEKKRNLAYLVRKYVIYRES</sequence>
<dbReference type="Proteomes" id="UP001208567">
    <property type="component" value="Unassembled WGS sequence"/>
</dbReference>
<evidence type="ECO:0000313" key="3">
    <source>
        <dbReference type="Proteomes" id="UP001208567"/>
    </source>
</evidence>
<dbReference type="InterPro" id="IPR011989">
    <property type="entry name" value="ARM-like"/>
</dbReference>
<dbReference type="EMBL" id="BRXR01000001">
    <property type="protein sequence ID" value="GLC28836.1"/>
    <property type="molecule type" value="Genomic_DNA"/>
</dbReference>
<dbReference type="Gene3D" id="1.25.10.10">
    <property type="entry name" value="Leucine-rich Repeat Variant"/>
    <property type="match status" value="1"/>
</dbReference>
<evidence type="ECO:0008006" key="4">
    <source>
        <dbReference type="Google" id="ProtNLM"/>
    </source>
</evidence>
<keyword evidence="1" id="KW-1133">Transmembrane helix</keyword>
<dbReference type="PANTHER" id="PTHR12697">
    <property type="entry name" value="PBS LYASE HEAT-LIKE PROTEIN"/>
    <property type="match status" value="1"/>
</dbReference>
<keyword evidence="1" id="KW-0472">Membrane</keyword>
<proteinExistence type="predicted"/>
<name>A0ABQ5N0Y5_9CLOT</name>
<accession>A0ABQ5N0Y5</accession>
<dbReference type="Pfam" id="PF13646">
    <property type="entry name" value="HEAT_2"/>
    <property type="match status" value="1"/>
</dbReference>
<dbReference type="RefSeq" id="WP_264848108.1">
    <property type="nucleotide sequence ID" value="NZ_BRXR01000001.1"/>
</dbReference>
<keyword evidence="1" id="KW-0812">Transmembrane</keyword>
<comment type="caution">
    <text evidence="2">The sequence shown here is derived from an EMBL/GenBank/DDBJ whole genome shotgun (WGS) entry which is preliminary data.</text>
</comment>
<evidence type="ECO:0000313" key="2">
    <source>
        <dbReference type="EMBL" id="GLC28836.1"/>
    </source>
</evidence>
<dbReference type="SUPFAM" id="SSF48371">
    <property type="entry name" value="ARM repeat"/>
    <property type="match status" value="1"/>
</dbReference>
<feature type="transmembrane region" description="Helical" evidence="1">
    <location>
        <begin position="6"/>
        <end position="25"/>
    </location>
</feature>
<protein>
    <recommendedName>
        <fullName evidence="4">HEAT repeat domain-containing protein</fullName>
    </recommendedName>
</protein>
<organism evidence="2 3">
    <name type="scientific">Clostridium omnivorum</name>
    <dbReference type="NCBI Taxonomy" id="1604902"/>
    <lineage>
        <taxon>Bacteria</taxon>
        <taxon>Bacillati</taxon>
        <taxon>Bacillota</taxon>
        <taxon>Clostridia</taxon>
        <taxon>Eubacteriales</taxon>
        <taxon>Clostridiaceae</taxon>
        <taxon>Clostridium</taxon>
    </lineage>
</organism>
<dbReference type="InterPro" id="IPR004155">
    <property type="entry name" value="PBS_lyase_HEAT"/>
</dbReference>
<reference evidence="2 3" key="1">
    <citation type="journal article" date="2024" name="Int. J. Syst. Evol. Microbiol.">
        <title>Clostridium omnivorum sp. nov., isolated from anoxic soil under the treatment of reductive soil disinfestation.</title>
        <authorList>
            <person name="Ueki A."/>
            <person name="Tonouchi A."/>
            <person name="Kaku N."/>
            <person name="Honma S."/>
            <person name="Ueki K."/>
        </authorList>
    </citation>
    <scope>NUCLEOTIDE SEQUENCE [LARGE SCALE GENOMIC DNA]</scope>
    <source>
        <strain evidence="2 3">E14</strain>
    </source>
</reference>
<dbReference type="PANTHER" id="PTHR12697:SF5">
    <property type="entry name" value="DEOXYHYPUSINE HYDROXYLASE"/>
    <property type="match status" value="1"/>
</dbReference>